<dbReference type="GO" id="GO:0005886">
    <property type="term" value="C:plasma membrane"/>
    <property type="evidence" value="ECO:0007669"/>
    <property type="project" value="TreeGrafter"/>
</dbReference>
<dbReference type="NCBIfam" id="NF037982">
    <property type="entry name" value="Nramp_1"/>
    <property type="match status" value="1"/>
</dbReference>
<proteinExistence type="predicted"/>
<evidence type="ECO:0000313" key="7">
    <source>
        <dbReference type="EMBL" id="QUL98971.1"/>
    </source>
</evidence>
<dbReference type="PRINTS" id="PR00447">
    <property type="entry name" value="NATRESASSCMP"/>
</dbReference>
<evidence type="ECO:0000256" key="1">
    <source>
        <dbReference type="ARBA" id="ARBA00004141"/>
    </source>
</evidence>
<comment type="subcellular location">
    <subcellularLocation>
        <location evidence="1">Membrane</location>
        <topology evidence="1">Multi-pass membrane protein</topology>
    </subcellularLocation>
</comment>
<feature type="transmembrane region" description="Helical" evidence="6">
    <location>
        <begin position="141"/>
        <end position="164"/>
    </location>
</feature>
<dbReference type="EMBL" id="CP062796">
    <property type="protein sequence ID" value="QUL98971.1"/>
    <property type="molecule type" value="Genomic_DNA"/>
</dbReference>
<evidence type="ECO:0000256" key="4">
    <source>
        <dbReference type="ARBA" id="ARBA00022989"/>
    </source>
</evidence>
<accession>A0AAT9LD12</accession>
<reference evidence="7" key="1">
    <citation type="submission" date="2020-10" db="EMBL/GenBank/DDBJ databases">
        <authorList>
            <person name="Kadnikov V."/>
            <person name="Beletsky A.V."/>
            <person name="Mardanov A.V."/>
            <person name="Karnachuk O.V."/>
            <person name="Ravin N.V."/>
        </authorList>
    </citation>
    <scope>NUCLEOTIDE SEQUENCE</scope>
    <source>
        <strain evidence="7">Bu02</strain>
    </source>
</reference>
<feature type="transmembrane region" description="Helical" evidence="6">
    <location>
        <begin position="116"/>
        <end position="135"/>
    </location>
</feature>
<gene>
    <name evidence="7" type="ORF">IMF26_02560</name>
</gene>
<evidence type="ECO:0000256" key="5">
    <source>
        <dbReference type="ARBA" id="ARBA00023136"/>
    </source>
</evidence>
<keyword evidence="3 6" id="KW-0812">Transmembrane</keyword>
<feature type="transmembrane region" description="Helical" evidence="6">
    <location>
        <begin position="176"/>
        <end position="195"/>
    </location>
</feature>
<organism evidence="7">
    <name type="scientific">Candidatus Fermentithermobacillus carboniphilus</name>
    <dbReference type="NCBI Taxonomy" id="3085328"/>
    <lineage>
        <taxon>Bacteria</taxon>
        <taxon>Bacillati</taxon>
        <taxon>Bacillota</taxon>
        <taxon>Candidatus Fermentithermobacillia</taxon>
        <taxon>Candidatus Fermentithermobacillales</taxon>
        <taxon>Candidatus Fermentithermobacillaceae</taxon>
        <taxon>Candidatus Fermentithermobacillus</taxon>
    </lineage>
</organism>
<feature type="transmembrane region" description="Helical" evidence="6">
    <location>
        <begin position="371"/>
        <end position="392"/>
    </location>
</feature>
<keyword evidence="2" id="KW-0813">Transport</keyword>
<dbReference type="GO" id="GO:0034755">
    <property type="term" value="P:iron ion transmembrane transport"/>
    <property type="evidence" value="ECO:0007669"/>
    <property type="project" value="TreeGrafter"/>
</dbReference>
<feature type="transmembrane region" description="Helical" evidence="6">
    <location>
        <begin position="74"/>
        <end position="96"/>
    </location>
</feature>
<evidence type="ECO:0000256" key="6">
    <source>
        <dbReference type="SAM" id="Phobius"/>
    </source>
</evidence>
<protein>
    <submittedName>
        <fullName evidence="7">Nramp family divalent metal transporter</fullName>
    </submittedName>
</protein>
<dbReference type="InterPro" id="IPR001046">
    <property type="entry name" value="NRAMP_fam"/>
</dbReference>
<feature type="transmembrane region" description="Helical" evidence="6">
    <location>
        <begin position="262"/>
        <end position="285"/>
    </location>
</feature>
<dbReference type="GO" id="GO:0005384">
    <property type="term" value="F:manganese ion transmembrane transporter activity"/>
    <property type="evidence" value="ECO:0007669"/>
    <property type="project" value="TreeGrafter"/>
</dbReference>
<dbReference type="KEGG" id="fcz:IMF26_02560"/>
<evidence type="ECO:0000256" key="2">
    <source>
        <dbReference type="ARBA" id="ARBA00022448"/>
    </source>
</evidence>
<reference evidence="7" key="2">
    <citation type="journal article" date="2023" name="Biology">
        <title>Prokaryotic Life Associated with Coal-Fire Gas Vents Revealed by Metagenomics.</title>
        <authorList>
            <person name="Kadnikov V.V."/>
            <person name="Mardanov A.V."/>
            <person name="Beletsky A.V."/>
            <person name="Karnachuk O.V."/>
            <person name="Ravin N.V."/>
        </authorList>
    </citation>
    <scope>NUCLEOTIDE SEQUENCE</scope>
    <source>
        <strain evidence="7">Bu02</strain>
    </source>
</reference>
<dbReference type="NCBIfam" id="NF001923">
    <property type="entry name" value="PRK00701.1"/>
    <property type="match status" value="1"/>
</dbReference>
<feature type="transmembrane region" description="Helical" evidence="6">
    <location>
        <begin position="215"/>
        <end position="235"/>
    </location>
</feature>
<dbReference type="PANTHER" id="PTHR11706:SF33">
    <property type="entry name" value="NATURAL RESISTANCE-ASSOCIATED MACROPHAGE PROTEIN 2"/>
    <property type="match status" value="1"/>
</dbReference>
<feature type="transmembrane region" description="Helical" evidence="6">
    <location>
        <begin position="36"/>
        <end position="54"/>
    </location>
</feature>
<dbReference type="AlphaFoldDB" id="A0AAT9LD12"/>
<keyword evidence="4 6" id="KW-1133">Transmembrane helix</keyword>
<dbReference type="GO" id="GO:0015086">
    <property type="term" value="F:cadmium ion transmembrane transporter activity"/>
    <property type="evidence" value="ECO:0007669"/>
    <property type="project" value="TreeGrafter"/>
</dbReference>
<feature type="transmembrane region" description="Helical" evidence="6">
    <location>
        <begin position="413"/>
        <end position="433"/>
    </location>
</feature>
<dbReference type="Pfam" id="PF01566">
    <property type="entry name" value="Nramp"/>
    <property type="match status" value="1"/>
</dbReference>
<feature type="transmembrane region" description="Helical" evidence="6">
    <location>
        <begin position="347"/>
        <end position="365"/>
    </location>
</feature>
<dbReference type="PANTHER" id="PTHR11706">
    <property type="entry name" value="SOLUTE CARRIER PROTEIN FAMILY 11 MEMBER"/>
    <property type="match status" value="1"/>
</dbReference>
<dbReference type="NCBIfam" id="TIGR01197">
    <property type="entry name" value="nramp"/>
    <property type="match status" value="1"/>
</dbReference>
<sequence length="436" mass="47059">MLPPSGQDFTAIEVSHHINRSARDHCTLSARARKSLIRAFKYIGPAFVVSVAYMDPGNFATNITAGSRFNYSLIWVILWSNLFAIFLQTLSAKLGIATGESLPEHCRKLFSRRTNWFLWTVSMLAAAATELAEVLGGALGFYLLFGIPLTLGALLTVAISCGILALGRYGQEKVELAISGLLGIIGISYVIELFLCDPDWPAIFRHTLVPYIESSSLLVAAGMLGATVMPHVIFLHSHLVKGKRNANPETQEEHLSMEKIDVLFAMNVAFLINGAMVVVSAATFFSRGIVVDSIELAHQTLRPLLGNLSSVAFATALLASGLSSSAVGAYAGEVIIGGFVESGIPIWTRRVLTIVPGLLIISLRLNPVEVLVLSQVTLSFALPAAVIPLLLVTGRREIMGRFANSTLTSLIGWIVVALIIGLNGALLYCTLFHRTW</sequence>
<name>A0AAT9LD12_9FIRM</name>
<keyword evidence="5 6" id="KW-0472">Membrane</keyword>
<evidence type="ECO:0000256" key="3">
    <source>
        <dbReference type="ARBA" id="ARBA00022692"/>
    </source>
</evidence>